<dbReference type="InParanoid" id="A0A165GA33"/>
<dbReference type="PANTHER" id="PTHR44167:SF24">
    <property type="entry name" value="SERINE_THREONINE-PROTEIN KINASE CHK2"/>
    <property type="match status" value="1"/>
</dbReference>
<dbReference type="PROSITE" id="PS50011">
    <property type="entry name" value="PROTEIN_KINASE_DOM"/>
    <property type="match status" value="1"/>
</dbReference>
<sequence>MARSTKESSTGREESGREAYARLGTGRFADRGDSQMRAATTTQALEEDTMARNTNGHSVREGSGKRDAYARLSAGGSADHGNLPTRAAPTSGAISNGMWEIGRSADRVRPPHVLPGRARVRFMGTNVIDGKRIEDNKIVAIKHMSLSNPAAKHEAEMTRLASSLPGNENRSIFFVDALEDADTDSLYLITEWAGPCNKPEFFNGIEIVDFVHQTLSGLAFLHSHGIVHRDIRAENIRMDHRPLTPGVTPHPQLPLHALDAAPVSEPLRRSEAPRIRYFFQ</sequence>
<protein>
    <recommendedName>
        <fullName evidence="2">Protein kinase domain-containing protein</fullName>
    </recommendedName>
</protein>
<keyword evidence="4" id="KW-1185">Reference proteome</keyword>
<dbReference type="GO" id="GO:0005737">
    <property type="term" value="C:cytoplasm"/>
    <property type="evidence" value="ECO:0007669"/>
    <property type="project" value="TreeGrafter"/>
</dbReference>
<organism evidence="3 4">
    <name type="scientific">Exidia glandulosa HHB12029</name>
    <dbReference type="NCBI Taxonomy" id="1314781"/>
    <lineage>
        <taxon>Eukaryota</taxon>
        <taxon>Fungi</taxon>
        <taxon>Dikarya</taxon>
        <taxon>Basidiomycota</taxon>
        <taxon>Agaricomycotina</taxon>
        <taxon>Agaricomycetes</taxon>
        <taxon>Auriculariales</taxon>
        <taxon>Exidiaceae</taxon>
        <taxon>Exidia</taxon>
    </lineage>
</organism>
<gene>
    <name evidence="3" type="ORF">EXIGLDRAFT_837982</name>
</gene>
<dbReference type="STRING" id="1314781.A0A165GA33"/>
<dbReference type="PANTHER" id="PTHR44167">
    <property type="entry name" value="OVARIAN-SPECIFIC SERINE/THREONINE-PROTEIN KINASE LOK-RELATED"/>
    <property type="match status" value="1"/>
</dbReference>
<feature type="non-terminal residue" evidence="3">
    <location>
        <position position="280"/>
    </location>
</feature>
<dbReference type="Pfam" id="PF00069">
    <property type="entry name" value="Pkinase"/>
    <property type="match status" value="1"/>
</dbReference>
<feature type="domain" description="Protein kinase" evidence="2">
    <location>
        <begin position="69"/>
        <end position="280"/>
    </location>
</feature>
<dbReference type="AlphaFoldDB" id="A0A165GA33"/>
<evidence type="ECO:0000259" key="2">
    <source>
        <dbReference type="PROSITE" id="PS50011"/>
    </source>
</evidence>
<evidence type="ECO:0000313" key="4">
    <source>
        <dbReference type="Proteomes" id="UP000077266"/>
    </source>
</evidence>
<dbReference type="InterPro" id="IPR000719">
    <property type="entry name" value="Prot_kinase_dom"/>
</dbReference>
<dbReference type="GO" id="GO:0044773">
    <property type="term" value="P:mitotic DNA damage checkpoint signaling"/>
    <property type="evidence" value="ECO:0007669"/>
    <property type="project" value="TreeGrafter"/>
</dbReference>
<evidence type="ECO:0000313" key="3">
    <source>
        <dbReference type="EMBL" id="KZV90212.1"/>
    </source>
</evidence>
<proteinExistence type="predicted"/>
<dbReference type="EMBL" id="KV426054">
    <property type="protein sequence ID" value="KZV90212.1"/>
    <property type="molecule type" value="Genomic_DNA"/>
</dbReference>
<evidence type="ECO:0000256" key="1">
    <source>
        <dbReference type="SAM" id="MobiDB-lite"/>
    </source>
</evidence>
<dbReference type="SUPFAM" id="SSF56112">
    <property type="entry name" value="Protein kinase-like (PK-like)"/>
    <property type="match status" value="1"/>
</dbReference>
<feature type="compositionally biased region" description="Basic and acidic residues" evidence="1">
    <location>
        <begin position="1"/>
        <end position="20"/>
    </location>
</feature>
<dbReference type="GO" id="GO:0005634">
    <property type="term" value="C:nucleus"/>
    <property type="evidence" value="ECO:0007669"/>
    <property type="project" value="TreeGrafter"/>
</dbReference>
<feature type="compositionally biased region" description="Basic and acidic residues" evidence="1">
    <location>
        <begin position="58"/>
        <end position="69"/>
    </location>
</feature>
<dbReference type="Proteomes" id="UP000077266">
    <property type="component" value="Unassembled WGS sequence"/>
</dbReference>
<feature type="region of interest" description="Disordered" evidence="1">
    <location>
        <begin position="1"/>
        <end position="94"/>
    </location>
</feature>
<name>A0A165GA33_EXIGL</name>
<dbReference type="Gene3D" id="1.10.510.10">
    <property type="entry name" value="Transferase(Phosphotransferase) domain 1"/>
    <property type="match status" value="1"/>
</dbReference>
<reference evidence="3 4" key="1">
    <citation type="journal article" date="2016" name="Mol. Biol. Evol.">
        <title>Comparative Genomics of Early-Diverging Mushroom-Forming Fungi Provides Insights into the Origins of Lignocellulose Decay Capabilities.</title>
        <authorList>
            <person name="Nagy L.G."/>
            <person name="Riley R."/>
            <person name="Tritt A."/>
            <person name="Adam C."/>
            <person name="Daum C."/>
            <person name="Floudas D."/>
            <person name="Sun H."/>
            <person name="Yadav J.S."/>
            <person name="Pangilinan J."/>
            <person name="Larsson K.H."/>
            <person name="Matsuura K."/>
            <person name="Barry K."/>
            <person name="Labutti K."/>
            <person name="Kuo R."/>
            <person name="Ohm R.A."/>
            <person name="Bhattacharya S.S."/>
            <person name="Shirouzu T."/>
            <person name="Yoshinaga Y."/>
            <person name="Martin F.M."/>
            <person name="Grigoriev I.V."/>
            <person name="Hibbett D.S."/>
        </authorList>
    </citation>
    <scope>NUCLEOTIDE SEQUENCE [LARGE SCALE GENOMIC DNA]</scope>
    <source>
        <strain evidence="3 4">HHB12029</strain>
    </source>
</reference>
<dbReference type="OrthoDB" id="2722301at2759"/>
<dbReference type="GO" id="GO:0004674">
    <property type="term" value="F:protein serine/threonine kinase activity"/>
    <property type="evidence" value="ECO:0007669"/>
    <property type="project" value="TreeGrafter"/>
</dbReference>
<dbReference type="InterPro" id="IPR011009">
    <property type="entry name" value="Kinase-like_dom_sf"/>
</dbReference>
<dbReference type="SMART" id="SM00220">
    <property type="entry name" value="S_TKc"/>
    <property type="match status" value="1"/>
</dbReference>
<accession>A0A165GA33</accession>
<dbReference type="GO" id="GO:0005524">
    <property type="term" value="F:ATP binding"/>
    <property type="evidence" value="ECO:0007669"/>
    <property type="project" value="InterPro"/>
</dbReference>